<gene>
    <name evidence="2" type="ORF">ASPCADRAFT_209328</name>
</gene>
<dbReference type="EMBL" id="KV907504">
    <property type="protein sequence ID" value="OOF93394.1"/>
    <property type="molecule type" value="Genomic_DNA"/>
</dbReference>
<evidence type="ECO:0000313" key="3">
    <source>
        <dbReference type="Proteomes" id="UP000188318"/>
    </source>
</evidence>
<feature type="chain" id="PRO_5012435825" evidence="1">
    <location>
        <begin position="26"/>
        <end position="311"/>
    </location>
</feature>
<dbReference type="VEuPathDB" id="FungiDB:ASPCADRAFT_209328"/>
<name>A0A1R3RFZ6_ASPC5</name>
<dbReference type="AlphaFoldDB" id="A0A1R3RFZ6"/>
<dbReference type="OrthoDB" id="4480078at2759"/>
<sequence length="311" mass="34731">MTSIIRHRPLLTGALVLGTISAYLGKQHLNQTCPIVPLTALPKSSASRKLIDTRNETIPQAPRGLKASTLLSSQPDGDQTHWIPSFVALQAEIPIAQLNQYKTPTNRNDPNKFDAYHLMQNLFAAFIDARAAGPEPWVLDRAVPPLSFVPSSRLFGTSTEFGAFMLGTWSSGRGIWLQPRNLPPDAPRPVAEFCSNEDVVKERRTDVAGAVMYWKFPQGLVRAVDMAASYGLPWRLMEGGFQEYMVEKVSDETARVTYVCVECSNVYPGGERSKRDFKMLPYLLYEAHVLYAQILLYRTLRRVSRANSVVG</sequence>
<dbReference type="Proteomes" id="UP000188318">
    <property type="component" value="Unassembled WGS sequence"/>
</dbReference>
<proteinExistence type="predicted"/>
<reference evidence="3" key="1">
    <citation type="journal article" date="2017" name="Genome Biol.">
        <title>Comparative genomics reveals high biological diversity and specific adaptations in the industrially and medically important fungal genus Aspergillus.</title>
        <authorList>
            <person name="de Vries R.P."/>
            <person name="Riley R."/>
            <person name="Wiebenga A."/>
            <person name="Aguilar-Osorio G."/>
            <person name="Amillis S."/>
            <person name="Uchima C.A."/>
            <person name="Anderluh G."/>
            <person name="Asadollahi M."/>
            <person name="Askin M."/>
            <person name="Barry K."/>
            <person name="Battaglia E."/>
            <person name="Bayram O."/>
            <person name="Benocci T."/>
            <person name="Braus-Stromeyer S.A."/>
            <person name="Caldana C."/>
            <person name="Canovas D."/>
            <person name="Cerqueira G.C."/>
            <person name="Chen F."/>
            <person name="Chen W."/>
            <person name="Choi C."/>
            <person name="Clum A."/>
            <person name="Dos Santos R.A."/>
            <person name="Damasio A.R."/>
            <person name="Diallinas G."/>
            <person name="Emri T."/>
            <person name="Fekete E."/>
            <person name="Flipphi M."/>
            <person name="Freyberg S."/>
            <person name="Gallo A."/>
            <person name="Gournas C."/>
            <person name="Habgood R."/>
            <person name="Hainaut M."/>
            <person name="Harispe M.L."/>
            <person name="Henrissat B."/>
            <person name="Hilden K.S."/>
            <person name="Hope R."/>
            <person name="Hossain A."/>
            <person name="Karabika E."/>
            <person name="Karaffa L."/>
            <person name="Karanyi Z."/>
            <person name="Krasevec N."/>
            <person name="Kuo A."/>
            <person name="Kusch H."/>
            <person name="LaButti K."/>
            <person name="Lagendijk E.L."/>
            <person name="Lapidus A."/>
            <person name="Levasseur A."/>
            <person name="Lindquist E."/>
            <person name="Lipzen A."/>
            <person name="Logrieco A.F."/>
            <person name="MacCabe A."/>
            <person name="Maekelae M.R."/>
            <person name="Malavazi I."/>
            <person name="Melin P."/>
            <person name="Meyer V."/>
            <person name="Mielnichuk N."/>
            <person name="Miskei M."/>
            <person name="Molnar A.P."/>
            <person name="Mule G."/>
            <person name="Ngan C.Y."/>
            <person name="Orejas M."/>
            <person name="Orosz E."/>
            <person name="Ouedraogo J.P."/>
            <person name="Overkamp K.M."/>
            <person name="Park H.-S."/>
            <person name="Perrone G."/>
            <person name="Piumi F."/>
            <person name="Punt P.J."/>
            <person name="Ram A.F."/>
            <person name="Ramon A."/>
            <person name="Rauscher S."/>
            <person name="Record E."/>
            <person name="Riano-Pachon D.M."/>
            <person name="Robert V."/>
            <person name="Roehrig J."/>
            <person name="Ruller R."/>
            <person name="Salamov A."/>
            <person name="Salih N.S."/>
            <person name="Samson R.A."/>
            <person name="Sandor E."/>
            <person name="Sanguinetti M."/>
            <person name="Schuetze T."/>
            <person name="Sepcic K."/>
            <person name="Shelest E."/>
            <person name="Sherlock G."/>
            <person name="Sophianopoulou V."/>
            <person name="Squina F.M."/>
            <person name="Sun H."/>
            <person name="Susca A."/>
            <person name="Todd R.B."/>
            <person name="Tsang A."/>
            <person name="Unkles S.E."/>
            <person name="van de Wiele N."/>
            <person name="van Rossen-Uffink D."/>
            <person name="Oliveira J.V."/>
            <person name="Vesth T.C."/>
            <person name="Visser J."/>
            <person name="Yu J.-H."/>
            <person name="Zhou M."/>
            <person name="Andersen M.R."/>
            <person name="Archer D.B."/>
            <person name="Baker S.E."/>
            <person name="Benoit I."/>
            <person name="Brakhage A.A."/>
            <person name="Braus G.H."/>
            <person name="Fischer R."/>
            <person name="Frisvad J.C."/>
            <person name="Goldman G.H."/>
            <person name="Houbraken J."/>
            <person name="Oakley B."/>
            <person name="Pocsi I."/>
            <person name="Scazzocchio C."/>
            <person name="Seiboth B."/>
            <person name="vanKuyk P.A."/>
            <person name="Wortman J."/>
            <person name="Dyer P.S."/>
            <person name="Grigoriev I.V."/>
        </authorList>
    </citation>
    <scope>NUCLEOTIDE SEQUENCE [LARGE SCALE GENOMIC DNA]</scope>
    <source>
        <strain evidence="3">ITEM 5010</strain>
    </source>
</reference>
<feature type="signal peptide" evidence="1">
    <location>
        <begin position="1"/>
        <end position="25"/>
    </location>
</feature>
<dbReference type="STRING" id="602072.A0A1R3RFZ6"/>
<protein>
    <submittedName>
        <fullName evidence="2">Uncharacterized protein</fullName>
    </submittedName>
</protein>
<keyword evidence="3" id="KW-1185">Reference proteome</keyword>
<evidence type="ECO:0000313" key="2">
    <source>
        <dbReference type="EMBL" id="OOF93394.1"/>
    </source>
</evidence>
<accession>A0A1R3RFZ6</accession>
<evidence type="ECO:0000256" key="1">
    <source>
        <dbReference type="SAM" id="SignalP"/>
    </source>
</evidence>
<keyword evidence="1" id="KW-0732">Signal</keyword>
<dbReference type="OMA" id="YEAHVLY"/>
<organism evidence="2 3">
    <name type="scientific">Aspergillus carbonarius (strain ITEM 5010)</name>
    <dbReference type="NCBI Taxonomy" id="602072"/>
    <lineage>
        <taxon>Eukaryota</taxon>
        <taxon>Fungi</taxon>
        <taxon>Dikarya</taxon>
        <taxon>Ascomycota</taxon>
        <taxon>Pezizomycotina</taxon>
        <taxon>Eurotiomycetes</taxon>
        <taxon>Eurotiomycetidae</taxon>
        <taxon>Eurotiales</taxon>
        <taxon>Aspergillaceae</taxon>
        <taxon>Aspergillus</taxon>
        <taxon>Aspergillus subgen. Circumdati</taxon>
    </lineage>
</organism>